<accession>A1ZKV3</accession>
<proteinExistence type="predicted"/>
<dbReference type="EMBL" id="AAWS01000013">
    <property type="protein sequence ID" value="EAY28920.1"/>
    <property type="molecule type" value="Genomic_DNA"/>
</dbReference>
<name>A1ZKV3_MICM2</name>
<keyword evidence="2" id="KW-1185">Reference proteome</keyword>
<dbReference type="Proteomes" id="UP000004095">
    <property type="component" value="Unassembled WGS sequence"/>
</dbReference>
<dbReference type="AlphaFoldDB" id="A1ZKV3"/>
<gene>
    <name evidence="1" type="ORF">M23134_00074</name>
</gene>
<evidence type="ECO:0000313" key="2">
    <source>
        <dbReference type="Proteomes" id="UP000004095"/>
    </source>
</evidence>
<sequence length="43" mass="4837">MGHNCNLVFIGNQRIRLPQITNIFNGGFIFPCFSGNGYCSEKK</sequence>
<evidence type="ECO:0000313" key="1">
    <source>
        <dbReference type="EMBL" id="EAY28920.1"/>
    </source>
</evidence>
<protein>
    <submittedName>
        <fullName evidence="1">Uncharacterized protein</fullName>
    </submittedName>
</protein>
<reference evidence="1 2" key="1">
    <citation type="submission" date="2007-01" db="EMBL/GenBank/DDBJ databases">
        <authorList>
            <person name="Haygood M."/>
            <person name="Podell S."/>
            <person name="Anderson C."/>
            <person name="Hopkinson B."/>
            <person name="Roe K."/>
            <person name="Barbeau K."/>
            <person name="Gaasterland T."/>
            <person name="Ferriera S."/>
            <person name="Johnson J."/>
            <person name="Kravitz S."/>
            <person name="Beeson K."/>
            <person name="Sutton G."/>
            <person name="Rogers Y.-H."/>
            <person name="Friedman R."/>
            <person name="Frazier M."/>
            <person name="Venter J.C."/>
        </authorList>
    </citation>
    <scope>NUCLEOTIDE SEQUENCE [LARGE SCALE GENOMIC DNA]</scope>
    <source>
        <strain evidence="1 2">ATCC 23134</strain>
    </source>
</reference>
<organism evidence="1 2">
    <name type="scientific">Microscilla marina ATCC 23134</name>
    <dbReference type="NCBI Taxonomy" id="313606"/>
    <lineage>
        <taxon>Bacteria</taxon>
        <taxon>Pseudomonadati</taxon>
        <taxon>Bacteroidota</taxon>
        <taxon>Cytophagia</taxon>
        <taxon>Cytophagales</taxon>
        <taxon>Microscillaceae</taxon>
        <taxon>Microscilla</taxon>
    </lineage>
</organism>
<comment type="caution">
    <text evidence="1">The sequence shown here is derived from an EMBL/GenBank/DDBJ whole genome shotgun (WGS) entry which is preliminary data.</text>
</comment>